<evidence type="ECO:0000259" key="2">
    <source>
        <dbReference type="Pfam" id="PF05193"/>
    </source>
</evidence>
<keyword evidence="1" id="KW-0732">Signal</keyword>
<dbReference type="SUPFAM" id="SSF63411">
    <property type="entry name" value="LuxS/MPP-like metallohydrolase"/>
    <property type="match status" value="2"/>
</dbReference>
<dbReference type="GO" id="GO:0008233">
    <property type="term" value="F:peptidase activity"/>
    <property type="evidence" value="ECO:0007669"/>
    <property type="project" value="UniProtKB-KW"/>
</dbReference>
<dbReference type="AlphaFoldDB" id="A0A0C5J727"/>
<keyword evidence="3" id="KW-0378">Hydrolase</keyword>
<dbReference type="Proteomes" id="UP000061603">
    <property type="component" value="Chromosome"/>
</dbReference>
<dbReference type="GO" id="GO:0006508">
    <property type="term" value="P:proteolysis"/>
    <property type="evidence" value="ECO:0007669"/>
    <property type="project" value="UniProtKB-KW"/>
</dbReference>
<dbReference type="InterPro" id="IPR050361">
    <property type="entry name" value="MPP/UQCRC_Complex"/>
</dbReference>
<evidence type="ECO:0000256" key="1">
    <source>
        <dbReference type="SAM" id="SignalP"/>
    </source>
</evidence>
<sequence length="436" mass="46645">MTMKKHPVKTIFSFLVLVCFSALATAGVKIEHWTTATGARVYFVETRGLPMLDVQLDFAAGNAYAPPGKAGLPGLTRGLLEAGAGDLDEEKLAERMTDTGAQLGGGVDNDRASMTLRTLSAKPERDAALSLMRTVLSAPTFPQAVLTREKERSIAAIREADTQPNAIAAKRFAAAIYPDHPYGVSATAESVAAITRQDVVDFYQQHYAAKNVAISLIGDISRSEAEAIANQLSQVLPAGGTLATLPSVALPESQMIKVAHPAAQSHVHIGLPAVRCGDADYFSLLVGNYSLGGGGFASRLMQEVREKRGYAYSVSSYFYPQLLAGPFDINLQTKRSQVNDALKVVNDVLITFMAQGPTAKELVAAKKNLVDGLALRLDSNAKLLGYLSTIGFYGLPLTYLDDFPARVNAVTIAQVRDAFARHVPREHLVTVVVAAD</sequence>
<dbReference type="RefSeq" id="WP_237218247.1">
    <property type="nucleotide sequence ID" value="NZ_CP010554.1"/>
</dbReference>
<name>A0A0C5J727_9PROT</name>
<dbReference type="KEGG" id="rbu:PG1C_01670"/>
<dbReference type="GO" id="GO:0046872">
    <property type="term" value="F:metal ion binding"/>
    <property type="evidence" value="ECO:0007669"/>
    <property type="project" value="InterPro"/>
</dbReference>
<evidence type="ECO:0000313" key="4">
    <source>
        <dbReference type="Proteomes" id="UP000061603"/>
    </source>
</evidence>
<reference evidence="3 4" key="1">
    <citation type="journal article" date="2015" name="Genome Announc.">
        <title>Complete Genome Sequence of a Novel Bacterium within the Family Rhodocyclaceae That Degrades Polycyclic Aromatic Hydrocarbons.</title>
        <authorList>
            <person name="Singleton D.R."/>
            <person name="Dickey A.N."/>
            <person name="Scholl E.H."/>
            <person name="Wright F.A."/>
            <person name="Aitken M.D."/>
        </authorList>
    </citation>
    <scope>NUCLEOTIDE SEQUENCE [LARGE SCALE GENOMIC DNA]</scope>
    <source>
        <strain evidence="4">PG1-Ca6</strain>
    </source>
</reference>
<accession>A0A0C5J727</accession>
<proteinExistence type="predicted"/>
<dbReference type="HOGENOM" id="CLU_009902_6_0_4"/>
<protein>
    <submittedName>
        <fullName evidence="3">Zinc protease</fullName>
    </submittedName>
</protein>
<keyword evidence="3" id="KW-0645">Protease</keyword>
<feature type="signal peptide" evidence="1">
    <location>
        <begin position="1"/>
        <end position="24"/>
    </location>
</feature>
<dbReference type="Pfam" id="PF05193">
    <property type="entry name" value="Peptidase_M16_C"/>
    <property type="match status" value="1"/>
</dbReference>
<dbReference type="InterPro" id="IPR011249">
    <property type="entry name" value="Metalloenz_LuxS/M16"/>
</dbReference>
<gene>
    <name evidence="3" type="ORF">PG1C_01670</name>
</gene>
<dbReference type="Gene3D" id="3.30.830.10">
    <property type="entry name" value="Metalloenzyme, LuxS/M16 peptidase-like"/>
    <property type="match status" value="2"/>
</dbReference>
<dbReference type="PANTHER" id="PTHR11851:SF224">
    <property type="entry name" value="PROCESSING PROTEASE"/>
    <property type="match status" value="1"/>
</dbReference>
<feature type="domain" description="Peptidase M16 C-terminal" evidence="2">
    <location>
        <begin position="194"/>
        <end position="369"/>
    </location>
</feature>
<evidence type="ECO:0000313" key="3">
    <source>
        <dbReference type="EMBL" id="AJP47523.1"/>
    </source>
</evidence>
<dbReference type="PATRIC" id="fig|1565605.3.peg.347"/>
<dbReference type="EMBL" id="CP010554">
    <property type="protein sequence ID" value="AJP47523.1"/>
    <property type="molecule type" value="Genomic_DNA"/>
</dbReference>
<feature type="chain" id="PRO_5002178606" evidence="1">
    <location>
        <begin position="25"/>
        <end position="436"/>
    </location>
</feature>
<dbReference type="STRING" id="1565605.PG1C_01670"/>
<dbReference type="InterPro" id="IPR007863">
    <property type="entry name" value="Peptidase_M16_C"/>
</dbReference>
<organism evidence="3 4">
    <name type="scientific">Rugosibacter aromaticivorans</name>
    <dbReference type="NCBI Taxonomy" id="1565605"/>
    <lineage>
        <taxon>Bacteria</taxon>
        <taxon>Pseudomonadati</taxon>
        <taxon>Pseudomonadota</taxon>
        <taxon>Betaproteobacteria</taxon>
        <taxon>Nitrosomonadales</taxon>
        <taxon>Sterolibacteriaceae</taxon>
        <taxon>Rugosibacter</taxon>
    </lineage>
</organism>
<dbReference type="PANTHER" id="PTHR11851">
    <property type="entry name" value="METALLOPROTEASE"/>
    <property type="match status" value="1"/>
</dbReference>
<keyword evidence="4" id="KW-1185">Reference proteome</keyword>